<proteinExistence type="predicted"/>
<name>A0A9R1VTB2_LACSA</name>
<organism evidence="1 2">
    <name type="scientific">Lactuca sativa</name>
    <name type="common">Garden lettuce</name>
    <dbReference type="NCBI Taxonomy" id="4236"/>
    <lineage>
        <taxon>Eukaryota</taxon>
        <taxon>Viridiplantae</taxon>
        <taxon>Streptophyta</taxon>
        <taxon>Embryophyta</taxon>
        <taxon>Tracheophyta</taxon>
        <taxon>Spermatophyta</taxon>
        <taxon>Magnoliopsida</taxon>
        <taxon>eudicotyledons</taxon>
        <taxon>Gunneridae</taxon>
        <taxon>Pentapetalae</taxon>
        <taxon>asterids</taxon>
        <taxon>campanulids</taxon>
        <taxon>Asterales</taxon>
        <taxon>Asteraceae</taxon>
        <taxon>Cichorioideae</taxon>
        <taxon>Cichorieae</taxon>
        <taxon>Lactucinae</taxon>
        <taxon>Lactuca</taxon>
    </lineage>
</organism>
<dbReference type="AlphaFoldDB" id="A0A9R1VTB2"/>
<gene>
    <name evidence="1" type="ORF">LSAT_V11C400218790</name>
</gene>
<dbReference type="Proteomes" id="UP000235145">
    <property type="component" value="Unassembled WGS sequence"/>
</dbReference>
<reference evidence="1 2" key="1">
    <citation type="journal article" date="2017" name="Nat. Commun.">
        <title>Genome assembly with in vitro proximity ligation data and whole-genome triplication in lettuce.</title>
        <authorList>
            <person name="Reyes-Chin-Wo S."/>
            <person name="Wang Z."/>
            <person name="Yang X."/>
            <person name="Kozik A."/>
            <person name="Arikit S."/>
            <person name="Song C."/>
            <person name="Xia L."/>
            <person name="Froenicke L."/>
            <person name="Lavelle D.O."/>
            <person name="Truco M.J."/>
            <person name="Xia R."/>
            <person name="Zhu S."/>
            <person name="Xu C."/>
            <person name="Xu H."/>
            <person name="Xu X."/>
            <person name="Cox K."/>
            <person name="Korf I."/>
            <person name="Meyers B.C."/>
            <person name="Michelmore R.W."/>
        </authorList>
    </citation>
    <scope>NUCLEOTIDE SEQUENCE [LARGE SCALE GENOMIC DNA]</scope>
    <source>
        <strain evidence="2">cv. Salinas</strain>
        <tissue evidence="1">Seedlings</tissue>
    </source>
</reference>
<keyword evidence="2" id="KW-1185">Reference proteome</keyword>
<accession>A0A9R1VTB2</accession>
<dbReference type="EMBL" id="NBSK02000004">
    <property type="protein sequence ID" value="KAJ0210567.1"/>
    <property type="molecule type" value="Genomic_DNA"/>
</dbReference>
<protein>
    <submittedName>
        <fullName evidence="1">Uncharacterized protein</fullName>
    </submittedName>
</protein>
<comment type="caution">
    <text evidence="1">The sequence shown here is derived from an EMBL/GenBank/DDBJ whole genome shotgun (WGS) entry which is preliminary data.</text>
</comment>
<sequence length="82" mass="9152">MKNFVACLSFKVSSISKELSDDLGQPVNCISLSNHGRFVLVSCLDSSLGLLDRMDESIVKIVLLLVWFAELVVNYYKNIRGV</sequence>
<evidence type="ECO:0000313" key="2">
    <source>
        <dbReference type="Proteomes" id="UP000235145"/>
    </source>
</evidence>
<evidence type="ECO:0000313" key="1">
    <source>
        <dbReference type="EMBL" id="KAJ0210567.1"/>
    </source>
</evidence>